<dbReference type="InterPro" id="IPR036439">
    <property type="entry name" value="Dockerin_dom_sf"/>
</dbReference>
<dbReference type="Gene3D" id="1.10.1330.10">
    <property type="entry name" value="Dockerin domain"/>
    <property type="match status" value="1"/>
</dbReference>
<keyword evidence="3" id="KW-1185">Reference proteome</keyword>
<dbReference type="EMBL" id="CP036339">
    <property type="protein sequence ID" value="QDT71490.1"/>
    <property type="molecule type" value="Genomic_DNA"/>
</dbReference>
<evidence type="ECO:0000259" key="1">
    <source>
        <dbReference type="Pfam" id="PF13449"/>
    </source>
</evidence>
<evidence type="ECO:0000313" key="3">
    <source>
        <dbReference type="Proteomes" id="UP000317909"/>
    </source>
</evidence>
<name>A0A517TSY4_9BACT</name>
<dbReference type="InterPro" id="IPR018247">
    <property type="entry name" value="EF_Hand_1_Ca_BS"/>
</dbReference>
<accession>A0A517TSY4</accession>
<evidence type="ECO:0000313" key="2">
    <source>
        <dbReference type="EMBL" id="QDT71490.1"/>
    </source>
</evidence>
<sequence length="453" mass="47221">MLQLRTTALTMIERMALPRFPIRRWFIVLALVSGATSGHAANWSIDRVNHALLTPPAGVTVAEMSGITYVGPAGGGHRFIATEETRGELIQFDLTLTPAGGIDAISGIAVIDIVPTSDFEGIAYTNPERHSVFLAAETGAHLREVSLATGAELQNGAVPTLFNNRRGNLGTESLTRSRDGTAMWTANEQALTIDGAVSTPTVGTTVRLLKLNVAGNVTSAGPQFAYVVEPIHGTSTLGSPQSGLSDLTLMPDGALLSLERSVAVDTPIYLNRIFEVNPASATDVSVAPFNTGLIGQTYTPVAKTLLWSGAIDASFGQNMEGLTLGPRLANGDWSLIGVVDNGDGSSGNTIVAFTATPVVSADFNGDGAVDGADFLQWQRGNGKAIGAAHHEGDANRDGAVDDADLQLWKGAFAPPAAAASHAIPEPTPALLSAAAAAIGLSAHKKVRRHRRRT</sequence>
<dbReference type="GO" id="GO:0000272">
    <property type="term" value="P:polysaccharide catabolic process"/>
    <property type="evidence" value="ECO:0007669"/>
    <property type="project" value="InterPro"/>
</dbReference>
<dbReference type="InterPro" id="IPR027372">
    <property type="entry name" value="Phytase-like_dom"/>
</dbReference>
<dbReference type="Pfam" id="PF13449">
    <property type="entry name" value="Phytase-like"/>
    <property type="match status" value="1"/>
</dbReference>
<dbReference type="PROSITE" id="PS00018">
    <property type="entry name" value="EF_HAND_1"/>
    <property type="match status" value="1"/>
</dbReference>
<dbReference type="KEGG" id="llh:I41_06480"/>
<feature type="domain" description="Phytase-like" evidence="1">
    <location>
        <begin position="61"/>
        <end position="341"/>
    </location>
</feature>
<dbReference type="OrthoDB" id="251510at2"/>
<dbReference type="Proteomes" id="UP000317909">
    <property type="component" value="Chromosome"/>
</dbReference>
<reference evidence="2 3" key="1">
    <citation type="submission" date="2019-02" db="EMBL/GenBank/DDBJ databases">
        <title>Deep-cultivation of Planctomycetes and their phenomic and genomic characterization uncovers novel biology.</title>
        <authorList>
            <person name="Wiegand S."/>
            <person name="Jogler M."/>
            <person name="Boedeker C."/>
            <person name="Pinto D."/>
            <person name="Vollmers J."/>
            <person name="Rivas-Marin E."/>
            <person name="Kohn T."/>
            <person name="Peeters S.H."/>
            <person name="Heuer A."/>
            <person name="Rast P."/>
            <person name="Oberbeckmann S."/>
            <person name="Bunk B."/>
            <person name="Jeske O."/>
            <person name="Meyerdierks A."/>
            <person name="Storesund J.E."/>
            <person name="Kallscheuer N."/>
            <person name="Luecker S."/>
            <person name="Lage O.M."/>
            <person name="Pohl T."/>
            <person name="Merkel B.J."/>
            <person name="Hornburger P."/>
            <person name="Mueller R.-W."/>
            <person name="Bruemmer F."/>
            <person name="Labrenz M."/>
            <person name="Spormann A.M."/>
            <person name="Op den Camp H."/>
            <person name="Overmann J."/>
            <person name="Amann R."/>
            <person name="Jetten M.S.M."/>
            <person name="Mascher T."/>
            <person name="Medema M.H."/>
            <person name="Devos D.P."/>
            <person name="Kaster A.-K."/>
            <person name="Ovreas L."/>
            <person name="Rohde M."/>
            <person name="Galperin M.Y."/>
            <person name="Jogler C."/>
        </authorList>
    </citation>
    <scope>NUCLEOTIDE SEQUENCE [LARGE SCALE GENOMIC DNA]</scope>
    <source>
        <strain evidence="2 3">I41</strain>
    </source>
</reference>
<proteinExistence type="predicted"/>
<organism evidence="2 3">
    <name type="scientific">Lacipirellula limnantheis</name>
    <dbReference type="NCBI Taxonomy" id="2528024"/>
    <lineage>
        <taxon>Bacteria</taxon>
        <taxon>Pseudomonadati</taxon>
        <taxon>Planctomycetota</taxon>
        <taxon>Planctomycetia</taxon>
        <taxon>Pirellulales</taxon>
        <taxon>Lacipirellulaceae</taxon>
        <taxon>Lacipirellula</taxon>
    </lineage>
</organism>
<dbReference type="AlphaFoldDB" id="A0A517TSY4"/>
<protein>
    <recommendedName>
        <fullName evidence="1">Phytase-like domain-containing protein</fullName>
    </recommendedName>
</protein>
<gene>
    <name evidence="2" type="ORF">I41_06480</name>
</gene>